<gene>
    <name evidence="2" type="ORF">OG288_37425</name>
</gene>
<dbReference type="Proteomes" id="UP001432166">
    <property type="component" value="Chromosome"/>
</dbReference>
<evidence type="ECO:0000313" key="2">
    <source>
        <dbReference type="EMBL" id="WTP53510.1"/>
    </source>
</evidence>
<dbReference type="EMBL" id="CP108133">
    <property type="protein sequence ID" value="WTP53510.1"/>
    <property type="molecule type" value="Genomic_DNA"/>
</dbReference>
<dbReference type="RefSeq" id="WP_328939296.1">
    <property type="nucleotide sequence ID" value="NZ_CP108133.1"/>
</dbReference>
<organism evidence="2 3">
    <name type="scientific">Streptomyces tauricus</name>
    <dbReference type="NCBI Taxonomy" id="68274"/>
    <lineage>
        <taxon>Bacteria</taxon>
        <taxon>Bacillati</taxon>
        <taxon>Actinomycetota</taxon>
        <taxon>Actinomycetes</taxon>
        <taxon>Kitasatosporales</taxon>
        <taxon>Streptomycetaceae</taxon>
        <taxon>Streptomyces</taxon>
        <taxon>Streptomyces aurantiacus group</taxon>
    </lineage>
</organism>
<keyword evidence="3" id="KW-1185">Reference proteome</keyword>
<feature type="chain" id="PRO_5046174086" evidence="1">
    <location>
        <begin position="40"/>
        <end position="144"/>
    </location>
</feature>
<proteinExistence type="predicted"/>
<protein>
    <submittedName>
        <fullName evidence="2">Uncharacterized protein</fullName>
    </submittedName>
</protein>
<sequence length="144" mass="14780">MFKVTKTRGGVSMRRRTKLVLTGLGVVTAAATAGGIAMAADPTSDTVAPYAQAAATVNANGSTSQKTATIASVSHPETGSYCIVLTDLVRAYKSIPMATLGNGAPRGSDVRVSRNDPTCPGNSIRVTTGTDGVAANRPFYFMVP</sequence>
<name>A0ABZ1JPQ6_9ACTN</name>
<feature type="signal peptide" evidence="1">
    <location>
        <begin position="1"/>
        <end position="39"/>
    </location>
</feature>
<accession>A0ABZ1JPQ6</accession>
<keyword evidence="1" id="KW-0732">Signal</keyword>
<reference evidence="2" key="1">
    <citation type="submission" date="2022-10" db="EMBL/GenBank/DDBJ databases">
        <title>The complete genomes of actinobacterial strains from the NBC collection.</title>
        <authorList>
            <person name="Joergensen T.S."/>
            <person name="Alvarez Arevalo M."/>
            <person name="Sterndorff E.B."/>
            <person name="Faurdal D."/>
            <person name="Vuksanovic O."/>
            <person name="Mourched A.-S."/>
            <person name="Charusanti P."/>
            <person name="Shaw S."/>
            <person name="Blin K."/>
            <person name="Weber T."/>
        </authorList>
    </citation>
    <scope>NUCLEOTIDE SEQUENCE</scope>
    <source>
        <strain evidence="2">NBC_00189</strain>
    </source>
</reference>
<evidence type="ECO:0000313" key="3">
    <source>
        <dbReference type="Proteomes" id="UP001432166"/>
    </source>
</evidence>
<evidence type="ECO:0000256" key="1">
    <source>
        <dbReference type="SAM" id="SignalP"/>
    </source>
</evidence>